<feature type="chain" id="PRO_5007511472" evidence="1">
    <location>
        <begin position="36"/>
        <end position="234"/>
    </location>
</feature>
<gene>
    <name evidence="2" type="ORF">LuPra_02058</name>
</gene>
<dbReference type="OrthoDB" id="120520at2"/>
<dbReference type="Proteomes" id="UP000076079">
    <property type="component" value="Chromosome"/>
</dbReference>
<reference evidence="3" key="2">
    <citation type="submission" date="2016-04" db="EMBL/GenBank/DDBJ databases">
        <title>First Complete Genome Sequence of a Subdivision 6 Acidobacterium.</title>
        <authorList>
            <person name="Huang S."/>
            <person name="Vieira S."/>
            <person name="Bunk B."/>
            <person name="Riedel T."/>
            <person name="Sproeer C."/>
            <person name="Overmann J."/>
        </authorList>
    </citation>
    <scope>NUCLEOTIDE SEQUENCE [LARGE SCALE GENOMIC DNA]</scope>
    <source>
        <strain evidence="3">DSM 100886 HEG_-6_39</strain>
    </source>
</reference>
<evidence type="ECO:0000256" key="1">
    <source>
        <dbReference type="SAM" id="SignalP"/>
    </source>
</evidence>
<name>A0A143PJT9_LUTPR</name>
<keyword evidence="3" id="KW-1185">Reference proteome</keyword>
<dbReference type="AlphaFoldDB" id="A0A143PJT9"/>
<dbReference type="EMBL" id="CP015136">
    <property type="protein sequence ID" value="AMY08852.1"/>
    <property type="molecule type" value="Genomic_DNA"/>
</dbReference>
<proteinExistence type="predicted"/>
<evidence type="ECO:0000313" key="2">
    <source>
        <dbReference type="EMBL" id="AMY08852.1"/>
    </source>
</evidence>
<evidence type="ECO:0000313" key="3">
    <source>
        <dbReference type="Proteomes" id="UP000076079"/>
    </source>
</evidence>
<organism evidence="2 3">
    <name type="scientific">Luteitalea pratensis</name>
    <dbReference type="NCBI Taxonomy" id="1855912"/>
    <lineage>
        <taxon>Bacteria</taxon>
        <taxon>Pseudomonadati</taxon>
        <taxon>Acidobacteriota</taxon>
        <taxon>Vicinamibacteria</taxon>
        <taxon>Vicinamibacterales</taxon>
        <taxon>Vicinamibacteraceae</taxon>
        <taxon>Luteitalea</taxon>
    </lineage>
</organism>
<keyword evidence="1" id="KW-0732">Signal</keyword>
<dbReference type="RefSeq" id="WP_110170653.1">
    <property type="nucleotide sequence ID" value="NZ_CP015136.1"/>
</dbReference>
<feature type="signal peptide" evidence="1">
    <location>
        <begin position="1"/>
        <end position="35"/>
    </location>
</feature>
<reference evidence="2 3" key="1">
    <citation type="journal article" date="2016" name="Genome Announc.">
        <title>First Complete Genome Sequence of a Subdivision 6 Acidobacterium Strain.</title>
        <authorList>
            <person name="Huang S."/>
            <person name="Vieira S."/>
            <person name="Bunk B."/>
            <person name="Riedel T."/>
            <person name="Sproer C."/>
            <person name="Overmann J."/>
        </authorList>
    </citation>
    <scope>NUCLEOTIDE SEQUENCE [LARGE SCALE GENOMIC DNA]</scope>
    <source>
        <strain evidence="3">DSM 100886 HEG_-6_39</strain>
    </source>
</reference>
<accession>A0A143PJT9</accession>
<sequence precursor="true">MSTIALGVASIRPAAWVRAVLVASALLATDRATLAQTPVMPAPTTTPDPVGAKPPEWEFSASVFGYFVPDDRDYAQPSFTADRGWLHIEARYNYEDQDTGSAWFGCNFAGGKAVWWELTPMVGAVFGNTVGMAPGYRGAIGWWKLEFASEGEYVLDAGDSSDSFFYNWSELAVAPVDWLRIGMATQRTRAYQSERDIQRGFLVGASFKRVDATLYVFNPDDARPTVVVAVGVDF</sequence>
<dbReference type="KEGG" id="abac:LuPra_02058"/>
<protein>
    <submittedName>
        <fullName evidence="2">Uncharacterized protein</fullName>
    </submittedName>
</protein>